<evidence type="ECO:0000313" key="1">
    <source>
        <dbReference type="EMBL" id="CAG2185588.1"/>
    </source>
</evidence>
<reference evidence="1" key="1">
    <citation type="submission" date="2021-03" db="EMBL/GenBank/DDBJ databases">
        <authorList>
            <person name="Bekaert M."/>
        </authorList>
    </citation>
    <scope>NUCLEOTIDE SEQUENCE</scope>
</reference>
<comment type="caution">
    <text evidence="1">The sequence shown here is derived from an EMBL/GenBank/DDBJ whole genome shotgun (WGS) entry which is preliminary data.</text>
</comment>
<evidence type="ECO:0000313" key="2">
    <source>
        <dbReference type="Proteomes" id="UP000683360"/>
    </source>
</evidence>
<keyword evidence="2" id="KW-1185">Reference proteome</keyword>
<gene>
    <name evidence="1" type="ORF">MEDL_1157</name>
</gene>
<dbReference type="AlphaFoldDB" id="A0A8S3PQR4"/>
<accession>A0A8S3PQR4</accession>
<protein>
    <submittedName>
        <fullName evidence="1">Uncharacterized protein</fullName>
    </submittedName>
</protein>
<dbReference type="Proteomes" id="UP000683360">
    <property type="component" value="Unassembled WGS sequence"/>
</dbReference>
<name>A0A8S3PQR4_MYTED</name>
<sequence>MLDVGQYEIQSKGFKIFIICLYSHEKLSPVLCSSVQTRGTDSSVEITGGQVTTIMDIVRSYSLPCIPPKEDSSKDKIPVINDENTLTYDSKPIYISPDKLKKKIKNRILQFRIKNDYVNNEKLRRFEKANEVKAFTASFVAQDQEIGKLFLVDRKVQKPPTPSPLKTDIRPSSIRSEFNKQRPLKLPPPQLPPIYKIKPTVIKSRDYDIEPDIFMHNPTLEERLEEIEDCRYLRRFKEK</sequence>
<dbReference type="OrthoDB" id="6105272at2759"/>
<organism evidence="1 2">
    <name type="scientific">Mytilus edulis</name>
    <name type="common">Blue mussel</name>
    <dbReference type="NCBI Taxonomy" id="6550"/>
    <lineage>
        <taxon>Eukaryota</taxon>
        <taxon>Metazoa</taxon>
        <taxon>Spiralia</taxon>
        <taxon>Lophotrochozoa</taxon>
        <taxon>Mollusca</taxon>
        <taxon>Bivalvia</taxon>
        <taxon>Autobranchia</taxon>
        <taxon>Pteriomorphia</taxon>
        <taxon>Mytilida</taxon>
        <taxon>Mytiloidea</taxon>
        <taxon>Mytilidae</taxon>
        <taxon>Mytilinae</taxon>
        <taxon>Mytilus</taxon>
    </lineage>
</organism>
<dbReference type="EMBL" id="CAJPWZ010000095">
    <property type="protein sequence ID" value="CAG2185588.1"/>
    <property type="molecule type" value="Genomic_DNA"/>
</dbReference>
<proteinExistence type="predicted"/>